<dbReference type="GO" id="GO:0005886">
    <property type="term" value="C:plasma membrane"/>
    <property type="evidence" value="ECO:0007669"/>
    <property type="project" value="TreeGrafter"/>
</dbReference>
<feature type="transmembrane region" description="Helical" evidence="6">
    <location>
        <begin position="12"/>
        <end position="32"/>
    </location>
</feature>
<evidence type="ECO:0000256" key="2">
    <source>
        <dbReference type="ARBA" id="ARBA00006772"/>
    </source>
</evidence>
<evidence type="ECO:0000313" key="8">
    <source>
        <dbReference type="Proteomes" id="UP000663824"/>
    </source>
</evidence>
<comment type="subcellular location">
    <subcellularLocation>
        <location evidence="1">Membrane</location>
        <topology evidence="1">Multi-pass membrane protein</topology>
    </subcellularLocation>
</comment>
<organism evidence="7 8">
    <name type="scientific">Rotaria magnacalcarata</name>
    <dbReference type="NCBI Taxonomy" id="392030"/>
    <lineage>
        <taxon>Eukaryota</taxon>
        <taxon>Metazoa</taxon>
        <taxon>Spiralia</taxon>
        <taxon>Gnathifera</taxon>
        <taxon>Rotifera</taxon>
        <taxon>Eurotatoria</taxon>
        <taxon>Bdelloidea</taxon>
        <taxon>Philodinida</taxon>
        <taxon>Philodinidae</taxon>
        <taxon>Rotaria</taxon>
    </lineage>
</organism>
<evidence type="ECO:0000256" key="6">
    <source>
        <dbReference type="SAM" id="Phobius"/>
    </source>
</evidence>
<feature type="transmembrane region" description="Helical" evidence="6">
    <location>
        <begin position="432"/>
        <end position="452"/>
    </location>
</feature>
<feature type="transmembrane region" description="Helical" evidence="6">
    <location>
        <begin position="472"/>
        <end position="502"/>
    </location>
</feature>
<dbReference type="PANTHER" id="PTHR10283">
    <property type="entry name" value="SOLUTE CARRIER FAMILY 13 MEMBER"/>
    <property type="match status" value="1"/>
</dbReference>
<gene>
    <name evidence="7" type="ORF">MBJ925_LOCUS27272</name>
</gene>
<dbReference type="EMBL" id="CAJNRE010014597">
    <property type="protein sequence ID" value="CAF2129113.1"/>
    <property type="molecule type" value="Genomic_DNA"/>
</dbReference>
<comment type="caution">
    <text evidence="7">The sequence shown here is derived from an EMBL/GenBank/DDBJ whole genome shotgun (WGS) entry which is preliminary data.</text>
</comment>
<feature type="transmembrane region" description="Helical" evidence="6">
    <location>
        <begin position="136"/>
        <end position="157"/>
    </location>
</feature>
<feature type="transmembrane region" description="Helical" evidence="6">
    <location>
        <begin position="514"/>
        <end position="534"/>
    </location>
</feature>
<dbReference type="Pfam" id="PF00939">
    <property type="entry name" value="Na_sulph_symp"/>
    <property type="match status" value="1"/>
</dbReference>
<dbReference type="InterPro" id="IPR001898">
    <property type="entry name" value="SLC13A/DASS"/>
</dbReference>
<feature type="transmembrane region" description="Helical" evidence="6">
    <location>
        <begin position="110"/>
        <end position="130"/>
    </location>
</feature>
<feature type="transmembrane region" description="Helical" evidence="6">
    <location>
        <begin position="79"/>
        <end position="98"/>
    </location>
</feature>
<evidence type="ECO:0000256" key="4">
    <source>
        <dbReference type="ARBA" id="ARBA00022989"/>
    </source>
</evidence>
<dbReference type="AlphaFoldDB" id="A0A816VLH4"/>
<dbReference type="PANTHER" id="PTHR10283:SF82">
    <property type="entry name" value="SOLUTE CARRIER FAMILY 13 MEMBER 2"/>
    <property type="match status" value="1"/>
</dbReference>
<keyword evidence="3 6" id="KW-0812">Transmembrane</keyword>
<feature type="transmembrane region" description="Helical" evidence="6">
    <location>
        <begin position="554"/>
        <end position="574"/>
    </location>
</feature>
<evidence type="ECO:0000256" key="5">
    <source>
        <dbReference type="ARBA" id="ARBA00023136"/>
    </source>
</evidence>
<feature type="transmembrane region" description="Helical" evidence="6">
    <location>
        <begin position="39"/>
        <end position="59"/>
    </location>
</feature>
<dbReference type="Proteomes" id="UP000663824">
    <property type="component" value="Unassembled WGS sequence"/>
</dbReference>
<feature type="transmembrane region" description="Helical" evidence="6">
    <location>
        <begin position="250"/>
        <end position="275"/>
    </location>
</feature>
<reference evidence="7" key="1">
    <citation type="submission" date="2021-02" db="EMBL/GenBank/DDBJ databases">
        <authorList>
            <person name="Nowell W R."/>
        </authorList>
    </citation>
    <scope>NUCLEOTIDE SEQUENCE</scope>
</reference>
<dbReference type="GO" id="GO:0015556">
    <property type="term" value="F:C4-dicarboxylate transmembrane transporter activity"/>
    <property type="evidence" value="ECO:0007669"/>
    <property type="project" value="UniProtKB-ARBA"/>
</dbReference>
<feature type="transmembrane region" description="Helical" evidence="6">
    <location>
        <begin position="295"/>
        <end position="314"/>
    </location>
</feature>
<evidence type="ECO:0000313" key="7">
    <source>
        <dbReference type="EMBL" id="CAF2129113.1"/>
    </source>
</evidence>
<protein>
    <submittedName>
        <fullName evidence="7">Uncharacterized protein</fullName>
    </submittedName>
</protein>
<name>A0A816VLH4_9BILA</name>
<feature type="transmembrane region" description="Helical" evidence="6">
    <location>
        <begin position="394"/>
        <end position="411"/>
    </location>
</feature>
<proteinExistence type="inferred from homology"/>
<evidence type="ECO:0000256" key="1">
    <source>
        <dbReference type="ARBA" id="ARBA00004141"/>
    </source>
</evidence>
<feature type="transmembrane region" description="Helical" evidence="6">
    <location>
        <begin position="355"/>
        <end position="374"/>
    </location>
</feature>
<keyword evidence="4 6" id="KW-1133">Transmembrane helix</keyword>
<accession>A0A816VLH4</accession>
<evidence type="ECO:0000256" key="3">
    <source>
        <dbReference type="ARBA" id="ARBA00022692"/>
    </source>
</evidence>
<comment type="similarity">
    <text evidence="2">Belongs to the SLC13A/DASS transporter (TC 2.A.47) family. NADC subfamily.</text>
</comment>
<sequence>MANQMLIWIRLRWRLITLILIPLIFLPLPIIINLPQAKCGYIVIIISVYWIFEIIPLPVTSLLPLVLFPMAGVLKAETVAPLYFTDITALFFGSLAFAHAIESVNLHRRIALFVLSLVGTSTKWTMAGLMGVTAFLSMWISNTAAVSIMLPVSLAIIGEVQQQVTDLADKNQANKEATTAANEVIELNEIGASNGHTKTRVILNASELEEQKTKVSVEVKTRFRQPWQRHDQLTVDRLHLKRFDDLRKGFLLSIAYAATIGGLASLVGTGTNVFVKGYIDETYRGTAFRVNFLNFLLFGLPVGVIMLILCWLWLQILYNRTEFFKCHTDPEDRVSQGKLKAMLVKQYKDLGKPSWNEYCVGIVFIIMILLWVTRDFGETRGWSIIFLDEYMDDSTVAVLCGLLPLILPNSNPFQKNWKYESIVQWKVLVKSVSWDAIFLLGAGLSVASAFKTSKLSDSVAQVLKFLDGIPNAAIILLVIVISGLFTEVTSNISTASIFLPILDSVARSSFIHPGLLVLPCTLAVSLAFMLPIATPPNAIIFGSGGLRVIDMVKAGIVMNILGFLVVFLAATTWMPKIYGLDDRATEIFYSINITTSTAAGY</sequence>
<keyword evidence="5 6" id="KW-0472">Membrane</keyword>
<dbReference type="GO" id="GO:0005310">
    <property type="term" value="F:dicarboxylic acid transmembrane transporter activity"/>
    <property type="evidence" value="ECO:0007669"/>
    <property type="project" value="UniProtKB-ARBA"/>
</dbReference>